<proteinExistence type="inferred from homology"/>
<dbReference type="SUPFAM" id="SSF52047">
    <property type="entry name" value="RNI-like"/>
    <property type="match status" value="1"/>
</dbReference>
<comment type="cofactor">
    <cofactor evidence="1">
        <name>Mn(2+)</name>
        <dbReference type="ChEBI" id="CHEBI:29035"/>
    </cofactor>
</comment>
<evidence type="ECO:0000256" key="1">
    <source>
        <dbReference type="ARBA" id="ARBA00001936"/>
    </source>
</evidence>
<reference evidence="11" key="1">
    <citation type="submission" date="2015-07" db="EMBL/GenBank/DDBJ databases">
        <title>Adaptation to a free-living lifestyle via gene acquisitions in the diplomonad Trepomonas sp. PC1.</title>
        <authorList>
            <person name="Xu F."/>
            <person name="Jerlstrom-Hultqvist J."/>
            <person name="Kolisko M."/>
            <person name="Simpson A.G.B."/>
            <person name="Roger A.J."/>
            <person name="Svard S.G."/>
            <person name="Andersson J.O."/>
        </authorList>
    </citation>
    <scope>NUCLEOTIDE SEQUENCE</scope>
    <source>
        <strain evidence="11">PC1</strain>
    </source>
</reference>
<keyword evidence="6 9" id="KW-0378">Hydrolase</keyword>
<dbReference type="PANTHER" id="PTHR13832:SF565">
    <property type="entry name" value="AT28366P-RELATED"/>
    <property type="match status" value="1"/>
</dbReference>
<dbReference type="InterPro" id="IPR032675">
    <property type="entry name" value="LRR_dom_sf"/>
</dbReference>
<evidence type="ECO:0000256" key="8">
    <source>
        <dbReference type="ARBA" id="ARBA00023211"/>
    </source>
</evidence>
<dbReference type="GO" id="GO:0046872">
    <property type="term" value="F:metal ion binding"/>
    <property type="evidence" value="ECO:0007669"/>
    <property type="project" value="UniProtKB-KW"/>
</dbReference>
<dbReference type="AlphaFoldDB" id="A0A146KMD5"/>
<evidence type="ECO:0000256" key="2">
    <source>
        <dbReference type="ARBA" id="ARBA00001946"/>
    </source>
</evidence>
<keyword evidence="8" id="KW-0464">Manganese</keyword>
<evidence type="ECO:0000259" key="10">
    <source>
        <dbReference type="PROSITE" id="PS51746"/>
    </source>
</evidence>
<sequence length="762" mass="85616">MGCIASKPATSYYESMLRKIMLYTKTKYKSLSADIPKQQQIIDELALDDMGLFISAQLNKGQRKMRIDKIPAAGREVPISSPLSIGHYTKLIYQFFGWPTTTAVIDISPHEIVTPEMITSLIYALHTLDICRSLNLTKHSISVEQSAILGGYIASSVNLQFLSLVDCNLGQKQTNDICEGLLRLARKRVRLDEIARSDEISINEQEAFIYEVPKTMCVKHGLVGLDISRNNITDLQSSTFVDAIQNHIDMQFLGMAHCNVGETTAKAFYEIMHNLNELRYLDLSNNNDFNDKCLAYLYKRLQSSNYHMQQVLLTGTAVSMKNELKLMKLLNRNQAVGQAFDDLLNGAFIRLFNTGEMAGDCHGKGSDQYVEYCTSEYWPQNLTQEELNIAKIIFSQISIQEAYVKPLTAALTQQPSESTGPVIEDFTISLSETIGRRPEMEDVVTIQSDFQEFRLKRNRQKPTANTHYEILICLFDGHGGSQCAEQMGILFPACFADTVNALLKAADLQYCYQLHDSVWEPLMFSVFQKCDETLKQRGTPSGSTCVICFCTENTIVTANAGDSRAILVREEGSARRVSQRNSISQPHLPQSNQKIFKQPSMVSQTQITTLGAEQNFDQYFENKTFDEHVNSSLNPNDIVLRLSKDHKPDLPEEKRRIESLGGYVHQGRVLSTLAVARGFGDFSYKPSVTCSPYLHVYKIQPQDAWLVVCCDGVWDVLSDVDAALLVHRSMTAGVAAITLRDESFRLDSSDNITAIAIRLFLK</sequence>
<evidence type="ECO:0000256" key="5">
    <source>
        <dbReference type="ARBA" id="ARBA00022723"/>
    </source>
</evidence>
<dbReference type="PROSITE" id="PS51746">
    <property type="entry name" value="PPM_2"/>
    <property type="match status" value="1"/>
</dbReference>
<evidence type="ECO:0000256" key="3">
    <source>
        <dbReference type="ARBA" id="ARBA00006702"/>
    </source>
</evidence>
<name>A0A146KMD5_9EUKA</name>
<dbReference type="EC" id="3.1.3.16" evidence="4"/>
<dbReference type="SMART" id="SM00332">
    <property type="entry name" value="PP2Cc"/>
    <property type="match status" value="1"/>
</dbReference>
<evidence type="ECO:0000256" key="9">
    <source>
        <dbReference type="RuleBase" id="RU003465"/>
    </source>
</evidence>
<dbReference type="CDD" id="cd00143">
    <property type="entry name" value="PP2Cc"/>
    <property type="match status" value="1"/>
</dbReference>
<evidence type="ECO:0000256" key="7">
    <source>
        <dbReference type="ARBA" id="ARBA00022912"/>
    </source>
</evidence>
<feature type="domain" description="PPM-type phosphatase" evidence="10">
    <location>
        <begin position="427"/>
        <end position="759"/>
    </location>
</feature>
<evidence type="ECO:0000256" key="4">
    <source>
        <dbReference type="ARBA" id="ARBA00013081"/>
    </source>
</evidence>
<dbReference type="Gene3D" id="3.80.10.10">
    <property type="entry name" value="Ribonuclease Inhibitor"/>
    <property type="match status" value="1"/>
</dbReference>
<protein>
    <recommendedName>
        <fullName evidence="4">protein-serine/threonine phosphatase</fullName>
        <ecNumber evidence="4">3.1.3.16</ecNumber>
    </recommendedName>
</protein>
<dbReference type="InterPro" id="IPR036457">
    <property type="entry name" value="PPM-type-like_dom_sf"/>
</dbReference>
<accession>A0A146KMD5</accession>
<comment type="cofactor">
    <cofactor evidence="2">
        <name>Mg(2+)</name>
        <dbReference type="ChEBI" id="CHEBI:18420"/>
    </cofactor>
</comment>
<dbReference type="PROSITE" id="PS01032">
    <property type="entry name" value="PPM_1"/>
    <property type="match status" value="1"/>
</dbReference>
<dbReference type="Pfam" id="PF00481">
    <property type="entry name" value="PP2C"/>
    <property type="match status" value="2"/>
</dbReference>
<keyword evidence="5" id="KW-0479">Metal-binding</keyword>
<dbReference type="Gene3D" id="3.60.40.10">
    <property type="entry name" value="PPM-type phosphatase domain"/>
    <property type="match status" value="1"/>
</dbReference>
<dbReference type="SUPFAM" id="SSF81606">
    <property type="entry name" value="PP2C-like"/>
    <property type="match status" value="1"/>
</dbReference>
<evidence type="ECO:0000313" key="11">
    <source>
        <dbReference type="EMBL" id="JAP96481.1"/>
    </source>
</evidence>
<organism evidence="11">
    <name type="scientific">Trepomonas sp. PC1</name>
    <dbReference type="NCBI Taxonomy" id="1076344"/>
    <lineage>
        <taxon>Eukaryota</taxon>
        <taxon>Metamonada</taxon>
        <taxon>Diplomonadida</taxon>
        <taxon>Hexamitidae</taxon>
        <taxon>Hexamitinae</taxon>
        <taxon>Trepomonas</taxon>
    </lineage>
</organism>
<keyword evidence="7 9" id="KW-0904">Protein phosphatase</keyword>
<comment type="similarity">
    <text evidence="3 9">Belongs to the PP2C family.</text>
</comment>
<dbReference type="InterPro" id="IPR000222">
    <property type="entry name" value="PP2C_BS"/>
</dbReference>
<evidence type="ECO:0000256" key="6">
    <source>
        <dbReference type="ARBA" id="ARBA00022801"/>
    </source>
</evidence>
<dbReference type="PANTHER" id="PTHR13832">
    <property type="entry name" value="PROTEIN PHOSPHATASE 2C"/>
    <property type="match status" value="1"/>
</dbReference>
<dbReference type="GO" id="GO:0004722">
    <property type="term" value="F:protein serine/threonine phosphatase activity"/>
    <property type="evidence" value="ECO:0007669"/>
    <property type="project" value="UniProtKB-EC"/>
</dbReference>
<dbReference type="EMBL" id="GDID01000125">
    <property type="protein sequence ID" value="JAP96481.1"/>
    <property type="molecule type" value="Transcribed_RNA"/>
</dbReference>
<dbReference type="InterPro" id="IPR015655">
    <property type="entry name" value="PP2C"/>
</dbReference>
<gene>
    <name evidence="11" type="ORF">TPC1_10171</name>
</gene>
<dbReference type="InterPro" id="IPR001932">
    <property type="entry name" value="PPM-type_phosphatase-like_dom"/>
</dbReference>